<evidence type="ECO:0000313" key="2">
    <source>
        <dbReference type="EMBL" id="CAA9402483.1"/>
    </source>
</evidence>
<evidence type="ECO:0000256" key="1">
    <source>
        <dbReference type="SAM" id="MobiDB-lite"/>
    </source>
</evidence>
<gene>
    <name evidence="2" type="ORF">AVDCRST_MAG32-3046</name>
</gene>
<feature type="non-terminal residue" evidence="2">
    <location>
        <position position="52"/>
    </location>
</feature>
<organism evidence="2">
    <name type="scientific">uncultured Nocardioides sp</name>
    <dbReference type="NCBI Taxonomy" id="198441"/>
    <lineage>
        <taxon>Bacteria</taxon>
        <taxon>Bacillati</taxon>
        <taxon>Actinomycetota</taxon>
        <taxon>Actinomycetes</taxon>
        <taxon>Propionibacteriales</taxon>
        <taxon>Nocardioidaceae</taxon>
        <taxon>Nocardioides</taxon>
        <taxon>environmental samples</taxon>
    </lineage>
</organism>
<protein>
    <submittedName>
        <fullName evidence="2">Uncharacterized protein</fullName>
    </submittedName>
</protein>
<accession>A0A6J4P0B4</accession>
<reference evidence="2" key="1">
    <citation type="submission" date="2020-02" db="EMBL/GenBank/DDBJ databases">
        <authorList>
            <person name="Meier V. D."/>
        </authorList>
    </citation>
    <scope>NUCLEOTIDE SEQUENCE</scope>
    <source>
        <strain evidence="2">AVDCRST_MAG32</strain>
    </source>
</reference>
<name>A0A6J4P0B4_9ACTN</name>
<dbReference type="AlphaFoldDB" id="A0A6J4P0B4"/>
<feature type="non-terminal residue" evidence="2">
    <location>
        <position position="1"/>
    </location>
</feature>
<sequence>RRRAQQPGHRDAARPAAAVRRCRCRAAPPAAAARRALHRRARLAGRSGPHGM</sequence>
<dbReference type="EMBL" id="CADCUM010000120">
    <property type="protein sequence ID" value="CAA9402483.1"/>
    <property type="molecule type" value="Genomic_DNA"/>
</dbReference>
<proteinExistence type="predicted"/>
<feature type="region of interest" description="Disordered" evidence="1">
    <location>
        <begin position="33"/>
        <end position="52"/>
    </location>
</feature>